<evidence type="ECO:0000313" key="1">
    <source>
        <dbReference type="EMBL" id="CBN87248.1"/>
    </source>
</evidence>
<organism evidence="1 2">
    <name type="scientific">Neisseria lactamica (strain 020-06)</name>
    <dbReference type="NCBI Taxonomy" id="489653"/>
    <lineage>
        <taxon>Bacteria</taxon>
        <taxon>Pseudomonadati</taxon>
        <taxon>Pseudomonadota</taxon>
        <taxon>Betaproteobacteria</taxon>
        <taxon>Neisseriales</taxon>
        <taxon>Neisseriaceae</taxon>
        <taxon>Neisseria</taxon>
    </lineage>
</organism>
<sequence length="222" mass="26970">MLTQLKQQINLVFVRMILEILKTKSLKEVEKMVDNLSFYEWVRIERERLLINAFPDFIENSYGETYVIECDGNVEEVRKLVKEVLFVFNNLYIKHKWIDDIEQWKAILPHQFTKNFARELTIEEVEKERDWFYSLAYKQKLEEAKKAAYEPWRLSDWAETMHPENRVWFWWGDTILGERTKDNYFVVAIKLLDDYYSFNPIKIFFKNCGAKNISNISQYDLY</sequence>
<accession>E4ZD15</accession>
<reference evidence="1 2" key="1">
    <citation type="journal article" date="2010" name="BMC Genomics">
        <title>Independent evolution of the core and accessory gene sets in the genus Neisseria: insights gained from the genome of Neisseria lactamica isolate 020-06.</title>
        <authorList>
            <person name="Bennett J.S."/>
            <person name="Bentley S.D."/>
            <person name="Vernikos G.S."/>
            <person name="Quail M.A."/>
            <person name="Cherevach I."/>
            <person name="White B."/>
            <person name="Parkhill J."/>
            <person name="Maiden M.C."/>
        </authorList>
    </citation>
    <scope>NUCLEOTIDE SEQUENCE [LARGE SCALE GENOMIC DNA]</scope>
    <source>
        <strain evidence="1 2">020-06</strain>
    </source>
</reference>
<evidence type="ECO:0000313" key="2">
    <source>
        <dbReference type="Proteomes" id="UP000008723"/>
    </source>
</evidence>
<protein>
    <submittedName>
        <fullName evidence="1">Uncharacterized protein</fullName>
    </submittedName>
</protein>
<dbReference type="Proteomes" id="UP000008723">
    <property type="component" value="Chromosome"/>
</dbReference>
<name>E4ZD15_NEIL0</name>
<gene>
    <name evidence="1" type="ordered locus">NLA_10230</name>
</gene>
<dbReference type="AlphaFoldDB" id="E4ZD15"/>
<dbReference type="HOGENOM" id="CLU_108456_0_0_4"/>
<dbReference type="EMBL" id="FN995097">
    <property type="protein sequence ID" value="CBN87248.1"/>
    <property type="molecule type" value="Genomic_DNA"/>
</dbReference>
<dbReference type="KEGG" id="nla:NLA_10230"/>
<proteinExistence type="predicted"/>